<keyword evidence="1" id="KW-0812">Transmembrane</keyword>
<protein>
    <submittedName>
        <fullName evidence="2">Uncharacterized protein</fullName>
    </submittedName>
</protein>
<feature type="transmembrane region" description="Helical" evidence="1">
    <location>
        <begin position="102"/>
        <end position="121"/>
    </location>
</feature>
<reference evidence="3" key="1">
    <citation type="submission" date="2014-03" db="EMBL/GenBank/DDBJ databases">
        <authorList>
            <person name="Aksoy S."/>
            <person name="Warren W."/>
            <person name="Wilson R.K."/>
        </authorList>
    </citation>
    <scope>NUCLEOTIDE SEQUENCE [LARGE SCALE GENOMIC DNA]</scope>
    <source>
        <strain evidence="3">IAEA</strain>
    </source>
</reference>
<keyword evidence="3" id="KW-1185">Reference proteome</keyword>
<dbReference type="VEuPathDB" id="VectorBase:GPAI039598"/>
<keyword evidence="1" id="KW-1133">Transmembrane helix</keyword>
<name>A0A1B0AAQ5_GLOPL</name>
<dbReference type="Proteomes" id="UP000092445">
    <property type="component" value="Unassembled WGS sequence"/>
</dbReference>
<evidence type="ECO:0000256" key="1">
    <source>
        <dbReference type="SAM" id="Phobius"/>
    </source>
</evidence>
<keyword evidence="1" id="KW-0472">Membrane</keyword>
<organism evidence="2 3">
    <name type="scientific">Glossina pallidipes</name>
    <name type="common">Tsetse fly</name>
    <dbReference type="NCBI Taxonomy" id="7398"/>
    <lineage>
        <taxon>Eukaryota</taxon>
        <taxon>Metazoa</taxon>
        <taxon>Ecdysozoa</taxon>
        <taxon>Arthropoda</taxon>
        <taxon>Hexapoda</taxon>
        <taxon>Insecta</taxon>
        <taxon>Pterygota</taxon>
        <taxon>Neoptera</taxon>
        <taxon>Endopterygota</taxon>
        <taxon>Diptera</taxon>
        <taxon>Brachycera</taxon>
        <taxon>Muscomorpha</taxon>
        <taxon>Hippoboscoidea</taxon>
        <taxon>Glossinidae</taxon>
        <taxon>Glossina</taxon>
    </lineage>
</organism>
<dbReference type="AlphaFoldDB" id="A0A1B0AAQ5"/>
<dbReference type="EnsemblMetazoa" id="GPAI039598-RA">
    <property type="protein sequence ID" value="GPAI039598-PA"/>
    <property type="gene ID" value="GPAI039598"/>
</dbReference>
<evidence type="ECO:0000313" key="3">
    <source>
        <dbReference type="Proteomes" id="UP000092445"/>
    </source>
</evidence>
<evidence type="ECO:0000313" key="2">
    <source>
        <dbReference type="EnsemblMetazoa" id="GPAI039598-PA"/>
    </source>
</evidence>
<sequence>MRHESRQTDSLKPRAWFNIQTIKNYAKELRDLFTILYNECVNPSDRILLAAQITLKSCRALPHLVFSSSCTDERLIENKIIIQQLLQICYFQFKLKMMNKRIVVVAVVLIRSTVDAVVVLIRNSILFSLLELIYKN</sequence>
<proteinExistence type="predicted"/>
<accession>A0A1B0AAQ5</accession>
<reference evidence="2" key="2">
    <citation type="submission" date="2020-05" db="UniProtKB">
        <authorList>
            <consortium name="EnsemblMetazoa"/>
        </authorList>
    </citation>
    <scope>IDENTIFICATION</scope>
    <source>
        <strain evidence="2">IAEA</strain>
    </source>
</reference>